<keyword evidence="1" id="KW-0732">Signal</keyword>
<name>A0A135UV38_9PEZI</name>
<feature type="chain" id="PRO_5007805296" evidence="1">
    <location>
        <begin position="20"/>
        <end position="45"/>
    </location>
</feature>
<organism evidence="2 3">
    <name type="scientific">Colletotrichum salicis</name>
    <dbReference type="NCBI Taxonomy" id="1209931"/>
    <lineage>
        <taxon>Eukaryota</taxon>
        <taxon>Fungi</taxon>
        <taxon>Dikarya</taxon>
        <taxon>Ascomycota</taxon>
        <taxon>Pezizomycotina</taxon>
        <taxon>Sordariomycetes</taxon>
        <taxon>Hypocreomycetidae</taxon>
        <taxon>Glomerellales</taxon>
        <taxon>Glomerellaceae</taxon>
        <taxon>Colletotrichum</taxon>
        <taxon>Colletotrichum acutatum species complex</taxon>
    </lineage>
</organism>
<proteinExistence type="predicted"/>
<dbReference type="OrthoDB" id="4160690at2759"/>
<accession>A0A135UV38</accession>
<reference evidence="2 3" key="1">
    <citation type="submission" date="2014-02" db="EMBL/GenBank/DDBJ databases">
        <title>The genome sequence of Colletotrichum salicis CBS 607.94.</title>
        <authorList>
            <person name="Baroncelli R."/>
            <person name="Thon M.R."/>
        </authorList>
    </citation>
    <scope>NUCLEOTIDE SEQUENCE [LARGE SCALE GENOMIC DNA]</scope>
    <source>
        <strain evidence="2 3">CBS 607.94</strain>
    </source>
</reference>
<evidence type="ECO:0000256" key="1">
    <source>
        <dbReference type="SAM" id="SignalP"/>
    </source>
</evidence>
<dbReference type="EMBL" id="JFFI01000995">
    <property type="protein sequence ID" value="KXH64264.1"/>
    <property type="molecule type" value="Genomic_DNA"/>
</dbReference>
<keyword evidence="3" id="KW-1185">Reference proteome</keyword>
<protein>
    <submittedName>
        <fullName evidence="2">Uncharacterized protein</fullName>
    </submittedName>
</protein>
<feature type="non-terminal residue" evidence="2">
    <location>
        <position position="45"/>
    </location>
</feature>
<gene>
    <name evidence="2" type="ORF">CSAL01_13370</name>
</gene>
<comment type="caution">
    <text evidence="2">The sequence shown here is derived from an EMBL/GenBank/DDBJ whole genome shotgun (WGS) entry which is preliminary data.</text>
</comment>
<evidence type="ECO:0000313" key="2">
    <source>
        <dbReference type="EMBL" id="KXH64264.1"/>
    </source>
</evidence>
<feature type="signal peptide" evidence="1">
    <location>
        <begin position="1"/>
        <end position="19"/>
    </location>
</feature>
<dbReference type="Proteomes" id="UP000070121">
    <property type="component" value="Unassembled WGS sequence"/>
</dbReference>
<sequence length="45" mass="4946">MRSFVTCTVLATVASMAVAAQVHPRFEYPESVPAVEKRQEPGTPR</sequence>
<dbReference type="AlphaFoldDB" id="A0A135UV38"/>
<evidence type="ECO:0000313" key="3">
    <source>
        <dbReference type="Proteomes" id="UP000070121"/>
    </source>
</evidence>
<dbReference type="STRING" id="1209931.A0A135UV38"/>